<feature type="region of interest" description="Disordered" evidence="1">
    <location>
        <begin position="48"/>
        <end position="67"/>
    </location>
</feature>
<evidence type="ECO:0000313" key="3">
    <source>
        <dbReference type="EMBL" id="SIN85393.1"/>
    </source>
</evidence>
<name>A0A1N6ER40_9MICO</name>
<dbReference type="RefSeq" id="WP_074259629.1">
    <property type="nucleotide sequence ID" value="NZ_FSRJ01000002.1"/>
</dbReference>
<reference evidence="4" key="1">
    <citation type="submission" date="2016-11" db="EMBL/GenBank/DDBJ databases">
        <authorList>
            <person name="Varghese N."/>
            <person name="Submissions S."/>
        </authorList>
    </citation>
    <scope>NUCLEOTIDE SEQUENCE [LARGE SCALE GENOMIC DNA]</scope>
    <source>
        <strain evidence="4">DSM 8595</strain>
    </source>
</reference>
<feature type="signal peptide" evidence="2">
    <location>
        <begin position="1"/>
        <end position="24"/>
    </location>
</feature>
<sequence length="102" mass="10307">MKRVTIGCIVAVGLVLGGAGTAYAGETNGHGGDAQGASHASSACAFSGRDLPDTVEGNPPGFDDDHYTGGHVQSYGMYVRAGDKANFPSPGDACRGNVSFEE</sequence>
<feature type="chain" id="PRO_5009935733" description="Adenylate cyclase" evidence="2">
    <location>
        <begin position="25"/>
        <end position="102"/>
    </location>
</feature>
<keyword evidence="4" id="KW-1185">Reference proteome</keyword>
<dbReference type="OrthoDB" id="5082358at2"/>
<proteinExistence type="predicted"/>
<gene>
    <name evidence="3" type="ORF">SAMN05443544_1376</name>
</gene>
<evidence type="ECO:0000256" key="1">
    <source>
        <dbReference type="SAM" id="MobiDB-lite"/>
    </source>
</evidence>
<dbReference type="Proteomes" id="UP000184699">
    <property type="component" value="Unassembled WGS sequence"/>
</dbReference>
<evidence type="ECO:0000256" key="2">
    <source>
        <dbReference type="SAM" id="SignalP"/>
    </source>
</evidence>
<evidence type="ECO:0000313" key="4">
    <source>
        <dbReference type="Proteomes" id="UP000184699"/>
    </source>
</evidence>
<organism evidence="3 4">
    <name type="scientific">Agromyces cerinus subsp. cerinus</name>
    <dbReference type="NCBI Taxonomy" id="232089"/>
    <lineage>
        <taxon>Bacteria</taxon>
        <taxon>Bacillati</taxon>
        <taxon>Actinomycetota</taxon>
        <taxon>Actinomycetes</taxon>
        <taxon>Micrococcales</taxon>
        <taxon>Microbacteriaceae</taxon>
        <taxon>Agromyces</taxon>
    </lineage>
</organism>
<keyword evidence="2" id="KW-0732">Signal</keyword>
<dbReference type="AlphaFoldDB" id="A0A1N6ER40"/>
<dbReference type="EMBL" id="FSRJ01000002">
    <property type="protein sequence ID" value="SIN85393.1"/>
    <property type="molecule type" value="Genomic_DNA"/>
</dbReference>
<evidence type="ECO:0008006" key="5">
    <source>
        <dbReference type="Google" id="ProtNLM"/>
    </source>
</evidence>
<accession>A0A1N6ER40</accession>
<dbReference type="STRING" id="232089.SAMN05443544_1376"/>
<protein>
    <recommendedName>
        <fullName evidence="5">Adenylate cyclase</fullName>
    </recommendedName>
</protein>